<protein>
    <submittedName>
        <fullName evidence="1">Uncharacterized protein</fullName>
    </submittedName>
</protein>
<comment type="caution">
    <text evidence="1">The sequence shown here is derived from an EMBL/GenBank/DDBJ whole genome shotgun (WGS) entry which is preliminary data.</text>
</comment>
<keyword evidence="2" id="KW-1185">Reference proteome</keyword>
<evidence type="ECO:0000313" key="1">
    <source>
        <dbReference type="EMBL" id="KAL3858144.1"/>
    </source>
</evidence>
<dbReference type="Proteomes" id="UP001634394">
    <property type="component" value="Unassembled WGS sequence"/>
</dbReference>
<gene>
    <name evidence="1" type="ORF">ACJMK2_012754</name>
</gene>
<evidence type="ECO:0000313" key="2">
    <source>
        <dbReference type="Proteomes" id="UP001634394"/>
    </source>
</evidence>
<reference evidence="1 2" key="1">
    <citation type="submission" date="2024-11" db="EMBL/GenBank/DDBJ databases">
        <title>Chromosome-level genome assembly of the freshwater bivalve Anodonta woodiana.</title>
        <authorList>
            <person name="Chen X."/>
        </authorList>
    </citation>
    <scope>NUCLEOTIDE SEQUENCE [LARGE SCALE GENOMIC DNA]</scope>
    <source>
        <strain evidence="1">MN2024</strain>
        <tissue evidence="1">Gills</tissue>
    </source>
</reference>
<feature type="non-terminal residue" evidence="1">
    <location>
        <position position="1"/>
    </location>
</feature>
<organism evidence="1 2">
    <name type="scientific">Sinanodonta woodiana</name>
    <name type="common">Chinese pond mussel</name>
    <name type="synonym">Anodonta woodiana</name>
    <dbReference type="NCBI Taxonomy" id="1069815"/>
    <lineage>
        <taxon>Eukaryota</taxon>
        <taxon>Metazoa</taxon>
        <taxon>Spiralia</taxon>
        <taxon>Lophotrochozoa</taxon>
        <taxon>Mollusca</taxon>
        <taxon>Bivalvia</taxon>
        <taxon>Autobranchia</taxon>
        <taxon>Heteroconchia</taxon>
        <taxon>Palaeoheterodonta</taxon>
        <taxon>Unionida</taxon>
        <taxon>Unionoidea</taxon>
        <taxon>Unionidae</taxon>
        <taxon>Unioninae</taxon>
        <taxon>Sinanodonta</taxon>
    </lineage>
</organism>
<dbReference type="EMBL" id="JBJQND010000013">
    <property type="protein sequence ID" value="KAL3858144.1"/>
    <property type="molecule type" value="Genomic_DNA"/>
</dbReference>
<feature type="non-terminal residue" evidence="1">
    <location>
        <position position="63"/>
    </location>
</feature>
<sequence length="63" mass="6991">PLVAFSECPPNELQLVAMAAPAVNEPNWQTFKKNIDRQSNWNLLGAPPENLSDRQLSETEAQA</sequence>
<proteinExistence type="predicted"/>
<accession>A0ABD3V991</accession>
<dbReference type="AlphaFoldDB" id="A0ABD3V991"/>
<name>A0ABD3V991_SINWO</name>